<protein>
    <submittedName>
        <fullName evidence="3">MFAP1 domain-containing protein</fullName>
    </submittedName>
</protein>
<reference evidence="3" key="1">
    <citation type="submission" date="2017-02" db="UniProtKB">
        <authorList>
            <consortium name="WormBaseParasite"/>
        </authorList>
    </citation>
    <scope>IDENTIFICATION</scope>
</reference>
<name>A0A0N5BT42_STREA</name>
<keyword evidence="1" id="KW-0175">Coiled coil</keyword>
<accession>A0A0N5BT42</accession>
<evidence type="ECO:0000256" key="1">
    <source>
        <dbReference type="SAM" id="Coils"/>
    </source>
</evidence>
<organism evidence="2 3">
    <name type="scientific">Strongyloides papillosus</name>
    <name type="common">Intestinal threadworm</name>
    <dbReference type="NCBI Taxonomy" id="174720"/>
    <lineage>
        <taxon>Eukaryota</taxon>
        <taxon>Metazoa</taxon>
        <taxon>Ecdysozoa</taxon>
        <taxon>Nematoda</taxon>
        <taxon>Chromadorea</taxon>
        <taxon>Rhabditida</taxon>
        <taxon>Tylenchina</taxon>
        <taxon>Panagrolaimomorpha</taxon>
        <taxon>Strongyloidoidea</taxon>
        <taxon>Strongyloididae</taxon>
        <taxon>Strongyloides</taxon>
    </lineage>
</organism>
<dbReference type="WBParaSite" id="SPAL_0000903400.1">
    <property type="protein sequence ID" value="SPAL_0000903400.1"/>
    <property type="gene ID" value="SPAL_0000903400"/>
</dbReference>
<dbReference type="STRING" id="174720.A0A0N5BT42"/>
<dbReference type="AlphaFoldDB" id="A0A0N5BT42"/>
<evidence type="ECO:0000313" key="3">
    <source>
        <dbReference type="WBParaSite" id="SPAL_0000903400.1"/>
    </source>
</evidence>
<feature type="coiled-coil region" evidence="1">
    <location>
        <begin position="181"/>
        <end position="212"/>
    </location>
</feature>
<proteinExistence type="predicted"/>
<evidence type="ECO:0000313" key="2">
    <source>
        <dbReference type="Proteomes" id="UP000046392"/>
    </source>
</evidence>
<sequence>MAMRYGKIYYYDRMGNKIEDEVPYLKEDVDLTTLHRTSDPVPRNPFLNDTDEIKYDTNYDAYPLANTPSSKDYIHELPEELDQLVINEKKKDYYDDSIEGLDKRTFKMNGNSLIGDDPVVFTPPDTTNEIINKFDRRLLSEKDFLDSDKGTNINISSKFHDEDFHYLEDGLCSECASHDIQIKNEEENKRLKRDLEDHIRNQNELLMSKKKNEILPMNVLPPFDREDDYDKRRNKYNDKLRYRRELEDEIEKKRIIALNELEDEKFQNNKRNTIDAMMYAEEVKNREKKDNELREYQDMVYQYQIRKKKLPREDEKEWWERRGPFTDKEGKTLSKLVDDGSHLRRQLEKQKLLQVAGENLEIYKANMAKEDEFARNHQKEKYKEMRDDIAEQARLIREGDKKYLSKGFGNNDKVNDNERWKQEVFDKWRIEHEKNDKKYKILQDCRKGDFGLFGARKGDADGGRNRKYNHFDIKALEDELSKMNDNQGVTSHTIHRCRRCHKVLRNS</sequence>
<dbReference type="Proteomes" id="UP000046392">
    <property type="component" value="Unplaced"/>
</dbReference>
<keyword evidence="2" id="KW-1185">Reference proteome</keyword>